<protein>
    <submittedName>
        <fullName evidence="1">Immunity 49 family protein</fullName>
    </submittedName>
</protein>
<evidence type="ECO:0000313" key="1">
    <source>
        <dbReference type="EMBL" id="WTS19129.1"/>
    </source>
</evidence>
<sequence>MNLLGRLALACLAFDSEFPVDSKSPYLPKCLLDRAWYGEFEPGMPGGRSACVCRPPRSLR</sequence>
<accession>A0AAU1UPE7</accession>
<reference evidence="1" key="1">
    <citation type="submission" date="2022-10" db="EMBL/GenBank/DDBJ databases">
        <title>The complete genomes of actinobacterial strains from the NBC collection.</title>
        <authorList>
            <person name="Joergensen T.S."/>
            <person name="Alvarez Arevalo M."/>
            <person name="Sterndorff E.B."/>
            <person name="Faurdal D."/>
            <person name="Vuksanovic O."/>
            <person name="Mourched A.-S."/>
            <person name="Charusanti P."/>
            <person name="Shaw S."/>
            <person name="Blin K."/>
            <person name="Weber T."/>
        </authorList>
    </citation>
    <scope>NUCLEOTIDE SEQUENCE</scope>
    <source>
        <strain evidence="1">NBC_00119</strain>
    </source>
</reference>
<proteinExistence type="predicted"/>
<gene>
    <name evidence="1" type="ORF">OHU69_05625</name>
</gene>
<organism evidence="1">
    <name type="scientific">Streptomyces sp. NBC_00119</name>
    <dbReference type="NCBI Taxonomy" id="2975659"/>
    <lineage>
        <taxon>Bacteria</taxon>
        <taxon>Bacillati</taxon>
        <taxon>Actinomycetota</taxon>
        <taxon>Actinomycetes</taxon>
        <taxon>Kitasatosporales</taxon>
        <taxon>Streptomycetaceae</taxon>
        <taxon>Streptomyces</taxon>
    </lineage>
</organism>
<dbReference type="EMBL" id="CP108195">
    <property type="protein sequence ID" value="WTS19129.1"/>
    <property type="molecule type" value="Genomic_DNA"/>
</dbReference>
<dbReference type="AlphaFoldDB" id="A0AAU1UPE7"/>
<name>A0AAU1UPE7_9ACTN</name>